<organism evidence="3 4">
    <name type="scientific">Heterostelium pallidum (strain ATCC 26659 / Pp 5 / PN500)</name>
    <name type="common">Cellular slime mold</name>
    <name type="synonym">Polysphondylium pallidum</name>
    <dbReference type="NCBI Taxonomy" id="670386"/>
    <lineage>
        <taxon>Eukaryota</taxon>
        <taxon>Amoebozoa</taxon>
        <taxon>Evosea</taxon>
        <taxon>Eumycetozoa</taxon>
        <taxon>Dictyostelia</taxon>
        <taxon>Acytosteliales</taxon>
        <taxon>Acytosteliaceae</taxon>
        <taxon>Heterostelium</taxon>
    </lineage>
</organism>
<dbReference type="PANTHER" id="PTHR46580">
    <property type="entry name" value="SENSOR KINASE-RELATED"/>
    <property type="match status" value="1"/>
</dbReference>
<dbReference type="GeneID" id="31367134"/>
<dbReference type="AlphaFoldDB" id="D3BVE0"/>
<dbReference type="InterPro" id="IPR028994">
    <property type="entry name" value="Integrin_alpha_N"/>
</dbReference>
<dbReference type="Proteomes" id="UP000001396">
    <property type="component" value="Unassembled WGS sequence"/>
</dbReference>
<comment type="caution">
    <text evidence="3">The sequence shown here is derived from an EMBL/GenBank/DDBJ whole genome shotgun (WGS) entry which is preliminary data.</text>
</comment>
<keyword evidence="4" id="KW-1185">Reference proteome</keyword>
<keyword evidence="2" id="KW-1133">Transmembrane helix</keyword>
<feature type="transmembrane region" description="Helical" evidence="2">
    <location>
        <begin position="647"/>
        <end position="670"/>
    </location>
</feature>
<dbReference type="EMBL" id="ADBJ01000062">
    <property type="protein sequence ID" value="EFA74697.1"/>
    <property type="molecule type" value="Genomic_DNA"/>
</dbReference>
<gene>
    <name evidence="3" type="ORF">PPL_11666</name>
</gene>
<dbReference type="FunCoup" id="D3BVE0">
    <property type="interactions" value="916"/>
</dbReference>
<evidence type="ECO:0000256" key="2">
    <source>
        <dbReference type="SAM" id="Phobius"/>
    </source>
</evidence>
<protein>
    <submittedName>
        <fullName evidence="3">Tenascin X</fullName>
    </submittedName>
</protein>
<dbReference type="OMA" id="WISSIHC"/>
<keyword evidence="2" id="KW-0472">Membrane</keyword>
<dbReference type="SUPFAM" id="SSF69318">
    <property type="entry name" value="Integrin alpha N-terminal domain"/>
    <property type="match status" value="2"/>
</dbReference>
<dbReference type="PANTHER" id="PTHR46580:SF2">
    <property type="entry name" value="MAM DOMAIN-CONTAINING PROTEIN"/>
    <property type="match status" value="1"/>
</dbReference>
<proteinExistence type="predicted"/>
<evidence type="ECO:0000313" key="3">
    <source>
        <dbReference type="EMBL" id="EFA74697.1"/>
    </source>
</evidence>
<evidence type="ECO:0000313" key="4">
    <source>
        <dbReference type="Proteomes" id="UP000001396"/>
    </source>
</evidence>
<reference evidence="3 4" key="1">
    <citation type="journal article" date="2011" name="Genome Res.">
        <title>Phylogeny-wide analysis of social amoeba genomes highlights ancient origins for complex intercellular communication.</title>
        <authorList>
            <person name="Heidel A.J."/>
            <person name="Lawal H.M."/>
            <person name="Felder M."/>
            <person name="Schilde C."/>
            <person name="Helps N.R."/>
            <person name="Tunggal B."/>
            <person name="Rivero F."/>
            <person name="John U."/>
            <person name="Schleicher M."/>
            <person name="Eichinger L."/>
            <person name="Platzer M."/>
            <person name="Noegel A.A."/>
            <person name="Schaap P."/>
            <person name="Gloeckner G."/>
        </authorList>
    </citation>
    <scope>NUCLEOTIDE SEQUENCE [LARGE SCALE GENOMIC DNA]</scope>
    <source>
        <strain evidence="4">ATCC 26659 / Pp 5 / PN500</strain>
    </source>
</reference>
<keyword evidence="2" id="KW-0812">Transmembrane</keyword>
<feature type="compositionally biased region" description="Low complexity" evidence="1">
    <location>
        <begin position="573"/>
        <end position="635"/>
    </location>
</feature>
<sequence>MRSILSSCEESLNDILLNGVLAFFPSTYQQVNETNGFIYSSGTLFGTTSCDMNGDGYIDVIIEVSGTTYIMFGPIKQFNTPPNNTNSIVLPILINNLIPVCGDINNDGYPDLAICSMNPSSGTLYVIYGDKNLSPGTIDNTYFDGVRGFYYKGEAGTTQALGYIRQIGDINGDGISDLIFGSSIGATGSTGTGVTYVIYGLQSGKYSSTNGILDLASYVNGVNGFSISSNQWSLILGDINNDGILDMMGDIGHTYLQIVYGSKSFSVSGSVYTPSFDGQDGFKITFPGYSILTSGNAANSVGDFNGDGKNDISLSFKGGSINYVYLIYGVDSFPAQFNAISYLNESSKGSILSMGSSYNLCLNAILKDINGDGLDDLTCAGNNVWSVFGAYSLPLTMSVTPSTINQCNGFILNTFSHFTYGDFNNDGILDILSYYLPNMYGMYGSKYYSISIDNQNTTLNYSPEHNYKVFNNFTFQDVGPCPILRIKLKVSEASINDILYLNEPNNNHYNYVRLSSSEIIVYSNDSISAPIGDLLPFVSLNSTTNTSITIIGEALGSQQPFYINIKDEASSTTTTTTTTDISTTSTSTTTTSTTGGTPTTDGGSTTTTTTTNGGSTTVGSTTGITMTTTGISNNSSDKDDKDSKRNVGVIIGPIIGGVVLISIIIFVVLYKRKSQPKKVVSQQSQHDLSMVKIYSGGQVQEIDKF</sequence>
<dbReference type="RefSeq" id="XP_020426831.1">
    <property type="nucleotide sequence ID" value="XM_020582415.1"/>
</dbReference>
<dbReference type="Gene3D" id="2.130.10.130">
    <property type="entry name" value="Integrin alpha, N-terminal"/>
    <property type="match status" value="2"/>
</dbReference>
<evidence type="ECO:0000256" key="1">
    <source>
        <dbReference type="SAM" id="MobiDB-lite"/>
    </source>
</evidence>
<accession>D3BVE0</accession>
<feature type="region of interest" description="Disordered" evidence="1">
    <location>
        <begin position="573"/>
        <end position="644"/>
    </location>
</feature>
<name>D3BVE0_HETP5</name>
<dbReference type="InParanoid" id="D3BVE0"/>